<dbReference type="GO" id="GO:0005524">
    <property type="term" value="F:ATP binding"/>
    <property type="evidence" value="ECO:0007669"/>
    <property type="project" value="UniProtKB-KW"/>
</dbReference>
<dbReference type="Gene3D" id="3.40.50.300">
    <property type="entry name" value="P-loop containing nucleotide triphosphate hydrolases"/>
    <property type="match status" value="1"/>
</dbReference>
<keyword evidence="3" id="KW-0067">ATP-binding</keyword>
<evidence type="ECO:0000256" key="3">
    <source>
        <dbReference type="ARBA" id="ARBA00022840"/>
    </source>
</evidence>
<evidence type="ECO:0000256" key="2">
    <source>
        <dbReference type="ARBA" id="ARBA00022741"/>
    </source>
</evidence>
<organism evidence="5 6">
    <name type="scientific">Clostridium beijerinckii</name>
    <name type="common">Clostridium MP</name>
    <dbReference type="NCBI Taxonomy" id="1520"/>
    <lineage>
        <taxon>Bacteria</taxon>
        <taxon>Bacillati</taxon>
        <taxon>Bacillota</taxon>
        <taxon>Clostridia</taxon>
        <taxon>Eubacteriales</taxon>
        <taxon>Clostridiaceae</taxon>
        <taxon>Clostridium</taxon>
    </lineage>
</organism>
<dbReference type="AlphaFoldDB" id="A0A0B5QPG0"/>
<dbReference type="SUPFAM" id="SSF52540">
    <property type="entry name" value="P-loop containing nucleoside triphosphate hydrolases"/>
    <property type="match status" value="1"/>
</dbReference>
<evidence type="ECO:0000313" key="6">
    <source>
        <dbReference type="Proteomes" id="UP000031866"/>
    </source>
</evidence>
<dbReference type="InterPro" id="IPR050093">
    <property type="entry name" value="ABC_SmlMolc_Importer"/>
</dbReference>
<dbReference type="PANTHER" id="PTHR42781:SF4">
    <property type="entry name" value="SPERMIDINE_PUTRESCINE IMPORT ATP-BINDING PROTEIN POTA"/>
    <property type="match status" value="1"/>
</dbReference>
<protein>
    <submittedName>
        <fullName evidence="5">ABC transporter</fullName>
    </submittedName>
</protein>
<name>A0A0B5QPG0_CLOBE</name>
<dbReference type="RefSeq" id="WP_041896000.1">
    <property type="nucleotide sequence ID" value="NZ_CP010086.2"/>
</dbReference>
<dbReference type="OrthoDB" id="9802264at2"/>
<dbReference type="EMBL" id="CP010086">
    <property type="protein sequence ID" value="AJG98723.1"/>
    <property type="molecule type" value="Genomic_DNA"/>
</dbReference>
<dbReference type="SMART" id="SM00382">
    <property type="entry name" value="AAA"/>
    <property type="match status" value="1"/>
</dbReference>
<dbReference type="InterPro" id="IPR027417">
    <property type="entry name" value="P-loop_NTPase"/>
</dbReference>
<dbReference type="InterPro" id="IPR017871">
    <property type="entry name" value="ABC_transporter-like_CS"/>
</dbReference>
<feature type="domain" description="ABC transporter" evidence="4">
    <location>
        <begin position="2"/>
        <end position="233"/>
    </location>
</feature>
<dbReference type="PROSITE" id="PS00211">
    <property type="entry name" value="ABC_TRANSPORTER_1"/>
    <property type="match status" value="1"/>
</dbReference>
<dbReference type="GO" id="GO:0016887">
    <property type="term" value="F:ATP hydrolysis activity"/>
    <property type="evidence" value="ECO:0007669"/>
    <property type="project" value="InterPro"/>
</dbReference>
<dbReference type="Pfam" id="PF00005">
    <property type="entry name" value="ABC_tran"/>
    <property type="match status" value="1"/>
</dbReference>
<accession>A0A0B5QPG0</accession>
<evidence type="ECO:0000256" key="1">
    <source>
        <dbReference type="ARBA" id="ARBA00022448"/>
    </source>
</evidence>
<dbReference type="STRING" id="1520.LF65_02135"/>
<sequence length="349" mass="40078">MSLYVNIEKHLSSFNLNVNFEQKSGVLGFLGASGSGKSMSLKCISGLVTPSRGKIIVNDKIFFDSENKINLTPQKRKIGYLFQNYALFPNMNIIDNIEIGISKMKKDQKESLIKEYIERLHLGGLEKRYPWQLSGGQQQRVALARALITSPDILLLDEPFSALDQHLRNDLEKELMSIVKDYSGNVIFVTHDISEAYRVCDNIIVYENGVSLENREKKDLFKHPKSLTEATLTGCKNISKAKKTGKNTIYAENWGHEYVINNEIPDDIKYICIRAHDIEICANNNENINTFPYTIDTIIENPFEFTIYMKNNTKKDAKLIEFKVEKKNMNFSLNTSVYLNFPNDHLFYF</sequence>
<dbReference type="InterPro" id="IPR003593">
    <property type="entry name" value="AAA+_ATPase"/>
</dbReference>
<reference evidence="6" key="1">
    <citation type="submission" date="2014-12" db="EMBL/GenBank/DDBJ databases">
        <title>Genome sequence of Clostridium beijerinckii strain 59B.</title>
        <authorList>
            <person name="Little G.T."/>
            <person name="Minton N.P."/>
        </authorList>
    </citation>
    <scope>NUCLEOTIDE SEQUENCE [LARGE SCALE GENOMIC DNA]</scope>
    <source>
        <strain evidence="6">59B</strain>
    </source>
</reference>
<dbReference type="Proteomes" id="UP000031866">
    <property type="component" value="Chromosome"/>
</dbReference>
<dbReference type="InterPro" id="IPR003439">
    <property type="entry name" value="ABC_transporter-like_ATP-bd"/>
</dbReference>
<keyword evidence="2" id="KW-0547">Nucleotide-binding</keyword>
<dbReference type="PANTHER" id="PTHR42781">
    <property type="entry name" value="SPERMIDINE/PUTRESCINE IMPORT ATP-BINDING PROTEIN POTA"/>
    <property type="match status" value="1"/>
</dbReference>
<proteinExistence type="predicted"/>
<keyword evidence="1" id="KW-0813">Transport</keyword>
<dbReference type="KEGG" id="cbei:LF65_02135"/>
<gene>
    <name evidence="5" type="ORF">LF65_02135</name>
</gene>
<evidence type="ECO:0000259" key="4">
    <source>
        <dbReference type="PROSITE" id="PS50893"/>
    </source>
</evidence>
<dbReference type="PROSITE" id="PS50893">
    <property type="entry name" value="ABC_TRANSPORTER_2"/>
    <property type="match status" value="1"/>
</dbReference>
<evidence type="ECO:0000313" key="5">
    <source>
        <dbReference type="EMBL" id="AJG98723.1"/>
    </source>
</evidence>